<dbReference type="PANTHER" id="PTHR11911:SF111">
    <property type="entry name" value="INOSINE-5'-MONOPHOSPHATE DEHYDROGENASE"/>
    <property type="match status" value="1"/>
</dbReference>
<dbReference type="PANTHER" id="PTHR11911">
    <property type="entry name" value="INOSINE-5-MONOPHOSPHATE DEHYDROGENASE RELATED"/>
    <property type="match status" value="1"/>
</dbReference>
<gene>
    <name evidence="6" type="ORF">METZ01_LOCUS292805</name>
</gene>
<evidence type="ECO:0000259" key="5">
    <source>
        <dbReference type="PROSITE" id="PS51371"/>
    </source>
</evidence>
<dbReference type="EMBL" id="UINC01089131">
    <property type="protein sequence ID" value="SVC39951.1"/>
    <property type="molecule type" value="Genomic_DNA"/>
</dbReference>
<dbReference type="InterPro" id="IPR013785">
    <property type="entry name" value="Aldolase_TIM"/>
</dbReference>
<protein>
    <recommendedName>
        <fullName evidence="5">CBS domain-containing protein</fullName>
    </recommendedName>
</protein>
<dbReference type="AlphaFoldDB" id="A0A382LYH8"/>
<dbReference type="GO" id="GO:0006183">
    <property type="term" value="P:GTP biosynthetic process"/>
    <property type="evidence" value="ECO:0007669"/>
    <property type="project" value="TreeGrafter"/>
</dbReference>
<dbReference type="InterPro" id="IPR001093">
    <property type="entry name" value="IMP_DH_GMPRt"/>
</dbReference>
<reference evidence="6" key="1">
    <citation type="submission" date="2018-05" db="EMBL/GenBank/DDBJ databases">
        <authorList>
            <person name="Lanie J.A."/>
            <person name="Ng W.-L."/>
            <person name="Kazmierczak K.M."/>
            <person name="Andrzejewski T.M."/>
            <person name="Davidsen T.M."/>
            <person name="Wayne K.J."/>
            <person name="Tettelin H."/>
            <person name="Glass J.I."/>
            <person name="Rusch D."/>
            <person name="Podicherti R."/>
            <person name="Tsui H.-C.T."/>
            <person name="Winkler M.E."/>
        </authorList>
    </citation>
    <scope>NUCLEOTIDE SEQUENCE</scope>
</reference>
<dbReference type="FunFam" id="3.20.20.70:FF:000424">
    <property type="entry name" value="Inosine-5'-monophosphate dehydrogenase 2"/>
    <property type="match status" value="1"/>
</dbReference>
<dbReference type="Pfam" id="PF00571">
    <property type="entry name" value="CBS"/>
    <property type="match status" value="1"/>
</dbReference>
<proteinExistence type="inferred from homology"/>
<comment type="similarity">
    <text evidence="1">Belongs to the IMPDH/GMPR family.</text>
</comment>
<evidence type="ECO:0000256" key="1">
    <source>
        <dbReference type="ARBA" id="ARBA00005502"/>
    </source>
</evidence>
<dbReference type="SUPFAM" id="SSF51412">
    <property type="entry name" value="Inosine monophosphate dehydrogenase (IMPDH)"/>
    <property type="match status" value="1"/>
</dbReference>
<dbReference type="SUPFAM" id="SSF54631">
    <property type="entry name" value="CBS-domain pair"/>
    <property type="match status" value="1"/>
</dbReference>
<dbReference type="InterPro" id="IPR005990">
    <property type="entry name" value="IMP_DH"/>
</dbReference>
<evidence type="ECO:0000256" key="4">
    <source>
        <dbReference type="ARBA" id="ARBA00023122"/>
    </source>
</evidence>
<evidence type="ECO:0000256" key="3">
    <source>
        <dbReference type="ARBA" id="ARBA00023002"/>
    </source>
</evidence>
<dbReference type="PROSITE" id="PS51371">
    <property type="entry name" value="CBS"/>
    <property type="match status" value="1"/>
</dbReference>
<dbReference type="InterPro" id="IPR046342">
    <property type="entry name" value="CBS_dom_sf"/>
</dbReference>
<dbReference type="GO" id="GO:0046872">
    <property type="term" value="F:metal ion binding"/>
    <property type="evidence" value="ECO:0007669"/>
    <property type="project" value="UniProtKB-KW"/>
</dbReference>
<accession>A0A382LYH8</accession>
<evidence type="ECO:0000313" key="6">
    <source>
        <dbReference type="EMBL" id="SVC39951.1"/>
    </source>
</evidence>
<dbReference type="SMART" id="SM01240">
    <property type="entry name" value="IMPDH"/>
    <property type="match status" value="1"/>
</dbReference>
<dbReference type="Gene3D" id="3.20.20.70">
    <property type="entry name" value="Aldolase class I"/>
    <property type="match status" value="1"/>
</dbReference>
<feature type="domain" description="CBS" evidence="5">
    <location>
        <begin position="100"/>
        <end position="159"/>
    </location>
</feature>
<name>A0A382LYH8_9ZZZZ</name>
<keyword evidence="2" id="KW-0479">Metal-binding</keyword>
<sequence>MAKVLDSPSHSLREFRILPGYTPPDGNALNVQLTTRLCRKGDDFLRLHTPFLTAAMQAVTGTEMAIAIAQLGGIGILPVSQTIDEQADKIGGVKRFKAGFQTNITTLSPHHTIADVIDIIDHKGYTTFPVTDSGEFHGKLLGVITDKDFDVRRDHAITVEERMRTDVQYGVNISDLKAANQLMIKFGRGFLPIVDDDGMLQTAVFKKDLDKHLQHPNESIDQKKRLLVG</sequence>
<dbReference type="CDD" id="cd04601">
    <property type="entry name" value="CBS_pair_IMPDH"/>
    <property type="match status" value="1"/>
</dbReference>
<feature type="non-terminal residue" evidence="6">
    <location>
        <position position="229"/>
    </location>
</feature>
<dbReference type="InterPro" id="IPR000644">
    <property type="entry name" value="CBS_dom"/>
</dbReference>
<keyword evidence="4" id="KW-0129">CBS domain</keyword>
<dbReference type="SMART" id="SM00116">
    <property type="entry name" value="CBS"/>
    <property type="match status" value="2"/>
</dbReference>
<dbReference type="GO" id="GO:0003938">
    <property type="term" value="F:IMP dehydrogenase activity"/>
    <property type="evidence" value="ECO:0007669"/>
    <property type="project" value="InterPro"/>
</dbReference>
<dbReference type="Pfam" id="PF00478">
    <property type="entry name" value="IMPDH"/>
    <property type="match status" value="1"/>
</dbReference>
<organism evidence="6">
    <name type="scientific">marine metagenome</name>
    <dbReference type="NCBI Taxonomy" id="408172"/>
    <lineage>
        <taxon>unclassified sequences</taxon>
        <taxon>metagenomes</taxon>
        <taxon>ecological metagenomes</taxon>
    </lineage>
</organism>
<evidence type="ECO:0000256" key="2">
    <source>
        <dbReference type="ARBA" id="ARBA00022723"/>
    </source>
</evidence>
<keyword evidence="3" id="KW-0560">Oxidoreductase</keyword>